<evidence type="ECO:0000313" key="1">
    <source>
        <dbReference type="EMBL" id="REJ40448.1"/>
    </source>
</evidence>
<reference evidence="1 2" key="1">
    <citation type="submission" date="2017-10" db="EMBL/GenBank/DDBJ databases">
        <title>A large-scale comparative metagenomic study reveals the eutrophication-driven functional interactions in six Microcystis-epibionts communities.</title>
        <authorList>
            <person name="Li Q."/>
            <person name="Lin F."/>
        </authorList>
    </citation>
    <scope>NUCLEOTIDE SEQUENCE [LARGE SCALE GENOMIC DNA]</scope>
    <source>
        <strain evidence="1">TF09</strain>
    </source>
</reference>
<dbReference type="InterPro" id="IPR035069">
    <property type="entry name" value="TTHA1013/TTHA0281-like"/>
</dbReference>
<dbReference type="EMBL" id="QQWC01000005">
    <property type="protein sequence ID" value="REJ40448.1"/>
    <property type="molecule type" value="Genomic_DNA"/>
</dbReference>
<sequence length="85" mass="9627">MNCKGYEAVVFFDDEAGIFYGEVANVRDVITFQGESVAELQQAFADSVEDYLAFCAERGEQPEKPFSDSFLSQLDRKLPNKFSNR</sequence>
<proteinExistence type="predicted"/>
<name>A0A3E0KYW9_9CHRO</name>
<evidence type="ECO:0000313" key="2">
    <source>
        <dbReference type="Proteomes" id="UP000256873"/>
    </source>
</evidence>
<organism evidence="1 2">
    <name type="scientific">Microcystis flos-aquae TF09</name>
    <dbReference type="NCBI Taxonomy" id="2060473"/>
    <lineage>
        <taxon>Bacteria</taxon>
        <taxon>Bacillati</taxon>
        <taxon>Cyanobacteriota</taxon>
        <taxon>Cyanophyceae</taxon>
        <taxon>Oscillatoriophycideae</taxon>
        <taxon>Chroococcales</taxon>
        <taxon>Microcystaceae</taxon>
        <taxon>Microcystis</taxon>
    </lineage>
</organism>
<dbReference type="Proteomes" id="UP000256873">
    <property type="component" value="Unassembled WGS sequence"/>
</dbReference>
<dbReference type="SUPFAM" id="SSF143100">
    <property type="entry name" value="TTHA1013/TTHA0281-like"/>
    <property type="match status" value="1"/>
</dbReference>
<comment type="caution">
    <text evidence="1">The sequence shown here is derived from an EMBL/GenBank/DDBJ whole genome shotgun (WGS) entry which is preliminary data.</text>
</comment>
<dbReference type="AlphaFoldDB" id="A0A3E0KYW9"/>
<accession>A0A3E0KYW9</accession>
<gene>
    <name evidence="1" type="ORF">DWQ54_19345</name>
</gene>
<protein>
    <submittedName>
        <fullName evidence="1">Type II toxin-antitoxin system HicB family antitoxin</fullName>
    </submittedName>
</protein>